<evidence type="ECO:0000256" key="1">
    <source>
        <dbReference type="ARBA" id="ARBA00022723"/>
    </source>
</evidence>
<comment type="caution">
    <text evidence="8">The sequence shown here is derived from an EMBL/GenBank/DDBJ whole genome shotgun (WGS) entry which is preliminary data.</text>
</comment>
<dbReference type="SMART" id="SM00356">
    <property type="entry name" value="ZnF_C3H1"/>
    <property type="match status" value="2"/>
</dbReference>
<keyword evidence="3 5" id="KW-0862">Zinc</keyword>
<proteinExistence type="predicted"/>
<keyword evidence="1 5" id="KW-0479">Metal-binding</keyword>
<evidence type="ECO:0000313" key="8">
    <source>
        <dbReference type="EMBL" id="GMN26319.1"/>
    </source>
</evidence>
<keyword evidence="9" id="KW-1185">Reference proteome</keyword>
<dbReference type="Pfam" id="PF00642">
    <property type="entry name" value="zf-CCCH"/>
    <property type="match status" value="1"/>
</dbReference>
<evidence type="ECO:0000256" key="3">
    <source>
        <dbReference type="ARBA" id="ARBA00022833"/>
    </source>
</evidence>
<feature type="region of interest" description="Disordered" evidence="6">
    <location>
        <begin position="248"/>
        <end position="300"/>
    </location>
</feature>
<feature type="region of interest" description="Disordered" evidence="6">
    <location>
        <begin position="146"/>
        <end position="165"/>
    </location>
</feature>
<dbReference type="PANTHER" id="PTHR14493:SF50">
    <property type="entry name" value="RING FINGER PROTEIN UNKEMPT"/>
    <property type="match status" value="1"/>
</dbReference>
<dbReference type="InterPro" id="IPR000571">
    <property type="entry name" value="Znf_CCCH"/>
</dbReference>
<dbReference type="InterPro" id="IPR036855">
    <property type="entry name" value="Znf_CCCH_sf"/>
</dbReference>
<accession>A0AA88D466</accession>
<dbReference type="AlphaFoldDB" id="A0AA88D466"/>
<dbReference type="Gene3D" id="3.30.1370.210">
    <property type="match status" value="1"/>
</dbReference>
<dbReference type="InterPro" id="IPR057444">
    <property type="entry name" value="Znf-CCCH_AtC3H23-like"/>
</dbReference>
<dbReference type="GO" id="GO:0008270">
    <property type="term" value="F:zinc ion binding"/>
    <property type="evidence" value="ECO:0007669"/>
    <property type="project" value="UniProtKB-KW"/>
</dbReference>
<name>A0AA88D466_FICCA</name>
<sequence>MNNPRVPYPNTGDSDIDLFRMYSYKIQQCPHKNPHNWGNCPFVHPGERAKRRDLARFTYSSKPCPNFSEKKQCEDGDQCRFAHGHFESFLHPTRYKTQLCHSGTSCNRRVCFFAHTAEEKRLAIPSPPSANSTVAAIDVTAPSAMPSSSFAPRMNPRPGNGISQSFIARPQQNVPALHLPGSHLQMRRPRPSVNPSDLQSDDSQVQPHQHLNDLSRFPANPDVLFSPEFMSSPISSVKTSVFPHQSIEPSLFQPSPQSIDSLRPSSSKLPAFADHMNPQQQSPSVSSWNRGPNPSLDLGRRIDRDLRTNDFLSYQVQSPVKQSPSDVLETANSSVPGATPASEDSDPRQID</sequence>
<dbReference type="SUPFAM" id="SSF90229">
    <property type="entry name" value="CCCH zinc finger"/>
    <property type="match status" value="1"/>
</dbReference>
<reference evidence="8" key="1">
    <citation type="submission" date="2023-07" db="EMBL/GenBank/DDBJ databases">
        <title>draft genome sequence of fig (Ficus carica).</title>
        <authorList>
            <person name="Takahashi T."/>
            <person name="Nishimura K."/>
        </authorList>
    </citation>
    <scope>NUCLEOTIDE SEQUENCE</scope>
</reference>
<dbReference type="Pfam" id="PF25512">
    <property type="entry name" value="zf-CCCH_AtC3H23"/>
    <property type="match status" value="1"/>
</dbReference>
<dbReference type="EMBL" id="BTGU01000001">
    <property type="protein sequence ID" value="GMN26319.1"/>
    <property type="molecule type" value="Genomic_DNA"/>
</dbReference>
<evidence type="ECO:0000256" key="5">
    <source>
        <dbReference type="PROSITE-ProRule" id="PRU00723"/>
    </source>
</evidence>
<evidence type="ECO:0000259" key="7">
    <source>
        <dbReference type="PROSITE" id="PS50103"/>
    </source>
</evidence>
<dbReference type="Proteomes" id="UP001187192">
    <property type="component" value="Unassembled WGS sequence"/>
</dbReference>
<dbReference type="PROSITE" id="PS50103">
    <property type="entry name" value="ZF_C3H1"/>
    <property type="match status" value="1"/>
</dbReference>
<feature type="region of interest" description="Disordered" evidence="6">
    <location>
        <begin position="182"/>
        <end position="217"/>
    </location>
</feature>
<evidence type="ECO:0000256" key="6">
    <source>
        <dbReference type="SAM" id="MobiDB-lite"/>
    </source>
</evidence>
<feature type="domain" description="C3H1-type" evidence="7">
    <location>
        <begin position="58"/>
        <end position="86"/>
    </location>
</feature>
<gene>
    <name evidence="8" type="ORF">TIFTF001_001244</name>
</gene>
<feature type="compositionally biased region" description="Polar residues" evidence="6">
    <location>
        <begin position="193"/>
        <end position="209"/>
    </location>
</feature>
<keyword evidence="4" id="KW-0238">DNA-binding</keyword>
<dbReference type="GO" id="GO:0003677">
    <property type="term" value="F:DNA binding"/>
    <property type="evidence" value="ECO:0007669"/>
    <property type="project" value="UniProtKB-KW"/>
</dbReference>
<dbReference type="InterPro" id="IPR045234">
    <property type="entry name" value="Unkempt-like"/>
</dbReference>
<evidence type="ECO:0000256" key="4">
    <source>
        <dbReference type="ARBA" id="ARBA00023125"/>
    </source>
</evidence>
<organism evidence="8 9">
    <name type="scientific">Ficus carica</name>
    <name type="common">Common fig</name>
    <dbReference type="NCBI Taxonomy" id="3494"/>
    <lineage>
        <taxon>Eukaryota</taxon>
        <taxon>Viridiplantae</taxon>
        <taxon>Streptophyta</taxon>
        <taxon>Embryophyta</taxon>
        <taxon>Tracheophyta</taxon>
        <taxon>Spermatophyta</taxon>
        <taxon>Magnoliopsida</taxon>
        <taxon>eudicotyledons</taxon>
        <taxon>Gunneridae</taxon>
        <taxon>Pentapetalae</taxon>
        <taxon>rosids</taxon>
        <taxon>fabids</taxon>
        <taxon>Rosales</taxon>
        <taxon>Moraceae</taxon>
        <taxon>Ficeae</taxon>
        <taxon>Ficus</taxon>
    </lineage>
</organism>
<feature type="region of interest" description="Disordered" evidence="6">
    <location>
        <begin position="314"/>
        <end position="351"/>
    </location>
</feature>
<feature type="zinc finger region" description="C3H1-type" evidence="5">
    <location>
        <begin position="58"/>
        <end position="86"/>
    </location>
</feature>
<feature type="compositionally biased region" description="Polar residues" evidence="6">
    <location>
        <begin position="277"/>
        <end position="292"/>
    </location>
</feature>
<feature type="compositionally biased region" description="Polar residues" evidence="6">
    <location>
        <begin position="252"/>
        <end position="268"/>
    </location>
</feature>
<evidence type="ECO:0000313" key="9">
    <source>
        <dbReference type="Proteomes" id="UP001187192"/>
    </source>
</evidence>
<dbReference type="PANTHER" id="PTHR14493">
    <property type="entry name" value="UNKEMPT FAMILY MEMBER"/>
    <property type="match status" value="1"/>
</dbReference>
<keyword evidence="2 5" id="KW-0863">Zinc-finger</keyword>
<feature type="compositionally biased region" description="Polar residues" evidence="6">
    <location>
        <begin position="314"/>
        <end position="336"/>
    </location>
</feature>
<protein>
    <recommendedName>
        <fullName evidence="7">C3H1-type domain-containing protein</fullName>
    </recommendedName>
</protein>
<evidence type="ECO:0000256" key="2">
    <source>
        <dbReference type="ARBA" id="ARBA00022771"/>
    </source>
</evidence>